<keyword evidence="2" id="KW-1185">Reference proteome</keyword>
<organism evidence="1 2">
    <name type="scientific">Bacteroides reticulotermitis</name>
    <dbReference type="NCBI Taxonomy" id="1133319"/>
    <lineage>
        <taxon>Bacteria</taxon>
        <taxon>Pseudomonadati</taxon>
        <taxon>Bacteroidota</taxon>
        <taxon>Bacteroidia</taxon>
        <taxon>Bacteroidales</taxon>
        <taxon>Bacteroidaceae</taxon>
        <taxon>Bacteroides</taxon>
    </lineage>
</organism>
<evidence type="ECO:0008006" key="3">
    <source>
        <dbReference type="Google" id="ProtNLM"/>
    </source>
</evidence>
<protein>
    <recommendedName>
        <fullName evidence="3">DUF3037 domain-containing protein</fullName>
    </recommendedName>
</protein>
<evidence type="ECO:0000313" key="2">
    <source>
        <dbReference type="Proteomes" id="UP000560658"/>
    </source>
</evidence>
<gene>
    <name evidence="1" type="ORF">GGR06_000276</name>
</gene>
<proteinExistence type="predicted"/>
<dbReference type="Pfam" id="PF11236">
    <property type="entry name" value="DUF3037"/>
    <property type="match status" value="1"/>
</dbReference>
<accession>A0A840CR82</accession>
<dbReference type="EMBL" id="JACIER010000001">
    <property type="protein sequence ID" value="MBB4042517.1"/>
    <property type="molecule type" value="Genomic_DNA"/>
</dbReference>
<dbReference type="Proteomes" id="UP000560658">
    <property type="component" value="Unassembled WGS sequence"/>
</dbReference>
<name>A0A840CR82_9BACE</name>
<reference evidence="1" key="1">
    <citation type="submission" date="2020-08" db="EMBL/GenBank/DDBJ databases">
        <title>Genomic Encyclopedia of Type Strains, Phase IV (KMG-IV): sequencing the most valuable type-strain genomes for metagenomic binning, comparative biology and taxonomic classification.</title>
        <authorList>
            <person name="Goeker M."/>
        </authorList>
    </citation>
    <scope>NUCLEOTIDE SEQUENCE [LARGE SCALE GENOMIC DNA]</scope>
    <source>
        <strain evidence="1">DSM 105720</strain>
    </source>
</reference>
<dbReference type="InterPro" id="IPR021398">
    <property type="entry name" value="DUF3037"/>
</dbReference>
<dbReference type="RefSeq" id="WP_044159648.1">
    <property type="nucleotide sequence ID" value="NZ_JACIER010000001.1"/>
</dbReference>
<dbReference type="AlphaFoldDB" id="A0A840CR82"/>
<comment type="caution">
    <text evidence="1">The sequence shown here is derived from an EMBL/GenBank/DDBJ whole genome shotgun (WGS) entry which is preliminary data.</text>
</comment>
<sequence length="127" mass="14679">MLEKHLYEYAVIRVVPRVEREEFLNVGLILYSKRLAYLKVRYNVNQERMRLFSTELDMDSLCANLSAFDKICSGTREGGGIAQLDITERFRWLTAVRSTCIQTSVARLGFSDDLDATFEVLYNELVV</sequence>
<evidence type="ECO:0000313" key="1">
    <source>
        <dbReference type="EMBL" id="MBB4042517.1"/>
    </source>
</evidence>